<gene>
    <name evidence="3 5" type="primary">fdhD</name>
    <name evidence="5" type="ORF">GJA_3219</name>
</gene>
<dbReference type="KEGG" id="jag:GJA_3219"/>
<evidence type="ECO:0000313" key="5">
    <source>
        <dbReference type="EMBL" id="CDG83840.1"/>
    </source>
</evidence>
<evidence type="ECO:0000256" key="1">
    <source>
        <dbReference type="ARBA" id="ARBA00022490"/>
    </source>
</evidence>
<comment type="subcellular location">
    <subcellularLocation>
        <location evidence="3">Cytoplasm</location>
    </subcellularLocation>
</comment>
<dbReference type="GO" id="GO:0006777">
    <property type="term" value="P:Mo-molybdopterin cofactor biosynthetic process"/>
    <property type="evidence" value="ECO:0007669"/>
    <property type="project" value="UniProtKB-UniRule"/>
</dbReference>
<dbReference type="NCBIfam" id="TIGR00129">
    <property type="entry name" value="fdhD_narQ"/>
    <property type="match status" value="1"/>
</dbReference>
<comment type="function">
    <text evidence="3">Required for formate dehydrogenase (FDH) activity. Acts as a sulfur carrier protein that transfers sulfur from IscS to the molybdenum cofactor prior to its insertion into FDH.</text>
</comment>
<reference evidence="5 6" key="1">
    <citation type="journal article" date="2015" name="Genome Announc.">
        <title>Genome Sequence of Mushroom Soft-Rot Pathogen Janthinobacterium agaricidamnosum.</title>
        <authorList>
            <person name="Graupner K."/>
            <person name="Lackner G."/>
            <person name="Hertweck C."/>
        </authorList>
    </citation>
    <scope>NUCLEOTIDE SEQUENCE [LARGE SCALE GENOMIC DNA]</scope>
    <source>
        <strain evidence="6">NBRC 102515 / DSM 9628</strain>
    </source>
</reference>
<evidence type="ECO:0000256" key="2">
    <source>
        <dbReference type="ARBA" id="ARBA00023150"/>
    </source>
</evidence>
<dbReference type="EMBL" id="HG322949">
    <property type="protein sequence ID" value="CDG83840.1"/>
    <property type="molecule type" value="Genomic_DNA"/>
</dbReference>
<comment type="similarity">
    <text evidence="3">Belongs to the FdhD family.</text>
</comment>
<dbReference type="eggNOG" id="COG1526">
    <property type="taxonomic scope" value="Bacteria"/>
</dbReference>
<dbReference type="PIRSF" id="PIRSF015626">
    <property type="entry name" value="FdhD"/>
    <property type="match status" value="1"/>
</dbReference>
<dbReference type="Pfam" id="PF02634">
    <property type="entry name" value="FdhD-NarQ"/>
    <property type="match status" value="1"/>
</dbReference>
<dbReference type="HOGENOM" id="CLU_056887_2_0_4"/>
<feature type="active site" description="Cysteine persulfide intermediate" evidence="3">
    <location>
        <position position="116"/>
    </location>
</feature>
<comment type="caution">
    <text evidence="3">Lacks conserved residue(s) required for the propagation of feature annotation.</text>
</comment>
<feature type="region of interest" description="Disordered" evidence="4">
    <location>
        <begin position="1"/>
        <end position="26"/>
    </location>
</feature>
<organism evidence="5 6">
    <name type="scientific">Janthinobacterium agaricidamnosum NBRC 102515 = DSM 9628</name>
    <dbReference type="NCBI Taxonomy" id="1349767"/>
    <lineage>
        <taxon>Bacteria</taxon>
        <taxon>Pseudomonadati</taxon>
        <taxon>Pseudomonadota</taxon>
        <taxon>Betaproteobacteria</taxon>
        <taxon>Burkholderiales</taxon>
        <taxon>Oxalobacteraceae</taxon>
        <taxon>Janthinobacterium</taxon>
    </lineage>
</organism>
<accession>W0V898</accession>
<dbReference type="HAMAP" id="MF_00187">
    <property type="entry name" value="FdhD"/>
    <property type="match status" value="1"/>
</dbReference>
<sequence>MPADPDPQRDGHVARPIARHRGGAQSAGLDTVAEEVPVALVFNGISHAVMMATPRDLEQFALGFALTEGVVRQAADVYDIEVELGAASAAVIVTIAQQDFMRLKQHRRTLAGRTGCGVCGIDSLELLDLHPEPMSASGLPITLAPALARASAELASHQALMSLTGGVHGAAWCAADGAIVKLFEDVGRHNAMDKLIGHLARERIDMRQGFVFMSSRASYELARKASRMHIPMLATISAPSSLAIDIAQRAGMKLVSFCRKDGFVDYTPALAFGV</sequence>
<keyword evidence="6" id="KW-1185">Reference proteome</keyword>
<dbReference type="Proteomes" id="UP000027604">
    <property type="component" value="Chromosome I"/>
</dbReference>
<evidence type="ECO:0000313" key="6">
    <source>
        <dbReference type="Proteomes" id="UP000027604"/>
    </source>
</evidence>
<dbReference type="GO" id="GO:0005737">
    <property type="term" value="C:cytoplasm"/>
    <property type="evidence" value="ECO:0007669"/>
    <property type="project" value="UniProtKB-SubCell"/>
</dbReference>
<proteinExistence type="inferred from homology"/>
<protein>
    <recommendedName>
        <fullName evidence="3">Sulfur carrier protein FdhD</fullName>
    </recommendedName>
</protein>
<dbReference type="PANTHER" id="PTHR30592">
    <property type="entry name" value="FORMATE DEHYDROGENASE"/>
    <property type="match status" value="1"/>
</dbReference>
<feature type="compositionally biased region" description="Basic and acidic residues" evidence="4">
    <location>
        <begin position="1"/>
        <end position="13"/>
    </location>
</feature>
<keyword evidence="2 3" id="KW-0501">Molybdenum cofactor biosynthesis</keyword>
<dbReference type="GO" id="GO:0097163">
    <property type="term" value="F:sulfur carrier activity"/>
    <property type="evidence" value="ECO:0007669"/>
    <property type="project" value="UniProtKB-UniRule"/>
</dbReference>
<evidence type="ECO:0000256" key="4">
    <source>
        <dbReference type="SAM" id="MobiDB-lite"/>
    </source>
</evidence>
<dbReference type="PANTHER" id="PTHR30592:SF1">
    <property type="entry name" value="SULFUR CARRIER PROTEIN FDHD"/>
    <property type="match status" value="1"/>
</dbReference>
<dbReference type="InterPro" id="IPR003786">
    <property type="entry name" value="FdhD"/>
</dbReference>
<dbReference type="PATRIC" id="fig|1349767.4.peg.5010"/>
<dbReference type="STRING" id="1349767.GJA_3219"/>
<dbReference type="OrthoDB" id="3197277at2"/>
<keyword evidence="1 3" id="KW-0963">Cytoplasm</keyword>
<dbReference type="GO" id="GO:0016783">
    <property type="term" value="F:sulfurtransferase activity"/>
    <property type="evidence" value="ECO:0007669"/>
    <property type="project" value="InterPro"/>
</dbReference>
<dbReference type="SUPFAM" id="SSF53927">
    <property type="entry name" value="Cytidine deaminase-like"/>
    <property type="match status" value="1"/>
</dbReference>
<dbReference type="Gene3D" id="3.10.20.10">
    <property type="match status" value="1"/>
</dbReference>
<dbReference type="AlphaFoldDB" id="W0V898"/>
<dbReference type="InterPro" id="IPR016193">
    <property type="entry name" value="Cytidine_deaminase-like"/>
</dbReference>
<name>W0V898_9BURK</name>
<evidence type="ECO:0000256" key="3">
    <source>
        <dbReference type="HAMAP-Rule" id="MF_00187"/>
    </source>
</evidence>
<dbReference type="Gene3D" id="3.40.140.10">
    <property type="entry name" value="Cytidine Deaminase, domain 2"/>
    <property type="match status" value="1"/>
</dbReference>